<feature type="transmembrane region" description="Helical" evidence="6">
    <location>
        <begin position="347"/>
        <end position="375"/>
    </location>
</feature>
<dbReference type="Pfam" id="PF13515">
    <property type="entry name" value="FUSC_2"/>
    <property type="match status" value="1"/>
</dbReference>
<evidence type="ECO:0000259" key="7">
    <source>
        <dbReference type="Pfam" id="PF13515"/>
    </source>
</evidence>
<evidence type="ECO:0000313" key="9">
    <source>
        <dbReference type="Proteomes" id="UP000305778"/>
    </source>
</evidence>
<comment type="subcellular location">
    <subcellularLocation>
        <location evidence="1">Membrane</location>
        <topology evidence="1">Multi-pass membrane protein</topology>
    </subcellularLocation>
</comment>
<evidence type="ECO:0000313" key="8">
    <source>
        <dbReference type="EMBL" id="TKA09302.1"/>
    </source>
</evidence>
<evidence type="ECO:0000256" key="5">
    <source>
        <dbReference type="SAM" id="MobiDB-lite"/>
    </source>
</evidence>
<accession>A0A4U0SI98</accession>
<sequence>MSNDSHRPPAPRAPAPRAMFMLRASAPRTPAALRAALGLGLPIAIGLATGHVQHGFIATLGAFTGLYGAGEPYARRAVRMAAVGAGLTTALVAGQLAAHPAWLGVLVVAVVAGAAGFCCLAVQIPPPGVVMFVLLCATGTSMPSGHVLRNAALVASAAAMCWLISMSGALIAPLGPQRAAVRGARRAVAGFLEAVGTPGEDAARHQAGLALHRAWTALADTGRTDEAATLLRARAHHTHQRFAASLRGDPVPPQEESPAPPPDARIPFGLPATRTLLAAAASRTSQVPGDALRIAGAVLVADAVTHAIGIPQPGWGAVTAAAVLGGVAGHGTEALHRGLQRSAGTAVGVLLTAAITAARPGGVALLLILMALQYIMEVLVTRNYALASCFITPLALLVIEQTGNPLAPSKLLGARLLDTLVGSAVAITVGMFARRGGAVERLRSRLAAVLRDSAEVFGHAGRGVQWDGDALRARRELQRGLIALRAAYDAAAGELPSVRRRAEELWLAVAATQRIGYLALSSSWRSEPGAVRAAPSPAGFAAYRAALYGVADAAESGGPPAPPALPPDGPPALDRELIEVSEALGLPARIREHRAP</sequence>
<evidence type="ECO:0000256" key="1">
    <source>
        <dbReference type="ARBA" id="ARBA00004141"/>
    </source>
</evidence>
<feature type="compositionally biased region" description="Pro residues" evidence="5">
    <location>
        <begin position="250"/>
        <end position="264"/>
    </location>
</feature>
<reference evidence="8 9" key="1">
    <citation type="submission" date="2019-04" db="EMBL/GenBank/DDBJ databases">
        <title>Streptomyces oryziradicis sp. nov., a novel actinomycete isolated from rhizosphere soil of rice (Oryza sativa L.).</title>
        <authorList>
            <person name="Li C."/>
        </authorList>
    </citation>
    <scope>NUCLEOTIDE SEQUENCE [LARGE SCALE GENOMIC DNA]</scope>
    <source>
        <strain evidence="8 9">NEAU-C40</strain>
    </source>
</reference>
<gene>
    <name evidence="8" type="ORF">FCI23_23455</name>
</gene>
<dbReference type="OrthoDB" id="5241538at2"/>
<keyword evidence="2 6" id="KW-0812">Transmembrane</keyword>
<evidence type="ECO:0000256" key="4">
    <source>
        <dbReference type="ARBA" id="ARBA00023136"/>
    </source>
</evidence>
<feature type="region of interest" description="Disordered" evidence="5">
    <location>
        <begin position="241"/>
        <end position="264"/>
    </location>
</feature>
<feature type="transmembrane region" description="Helical" evidence="6">
    <location>
        <begin position="77"/>
        <end position="96"/>
    </location>
</feature>
<dbReference type="AlphaFoldDB" id="A0A4U0SI98"/>
<feature type="transmembrane region" description="Helical" evidence="6">
    <location>
        <begin position="381"/>
        <end position="399"/>
    </location>
</feature>
<feature type="compositionally biased region" description="Pro residues" evidence="5">
    <location>
        <begin position="559"/>
        <end position="570"/>
    </location>
</feature>
<keyword evidence="4 6" id="KW-0472">Membrane</keyword>
<feature type="transmembrane region" description="Helical" evidence="6">
    <location>
        <begin position="154"/>
        <end position="175"/>
    </location>
</feature>
<dbReference type="EMBL" id="SUMC01000023">
    <property type="protein sequence ID" value="TKA09302.1"/>
    <property type="molecule type" value="Genomic_DNA"/>
</dbReference>
<feature type="transmembrane region" description="Helical" evidence="6">
    <location>
        <begin position="411"/>
        <end position="433"/>
    </location>
</feature>
<comment type="caution">
    <text evidence="8">The sequence shown here is derived from an EMBL/GenBank/DDBJ whole genome shotgun (WGS) entry which is preliminary data.</text>
</comment>
<name>A0A4U0SI98_9ACTN</name>
<feature type="domain" description="Integral membrane bound transporter" evidence="7">
    <location>
        <begin position="303"/>
        <end position="429"/>
    </location>
</feature>
<dbReference type="Proteomes" id="UP000305778">
    <property type="component" value="Unassembled WGS sequence"/>
</dbReference>
<keyword evidence="9" id="KW-1185">Reference proteome</keyword>
<dbReference type="InterPro" id="IPR049453">
    <property type="entry name" value="Memb_transporter_dom"/>
</dbReference>
<keyword evidence="3 6" id="KW-1133">Transmembrane helix</keyword>
<evidence type="ECO:0000256" key="3">
    <source>
        <dbReference type="ARBA" id="ARBA00022989"/>
    </source>
</evidence>
<protein>
    <submittedName>
        <fullName evidence="8">FUSC family protein</fullName>
    </submittedName>
</protein>
<evidence type="ECO:0000256" key="6">
    <source>
        <dbReference type="SAM" id="Phobius"/>
    </source>
</evidence>
<feature type="transmembrane region" description="Helical" evidence="6">
    <location>
        <begin position="102"/>
        <end position="122"/>
    </location>
</feature>
<organism evidence="8 9">
    <name type="scientific">Actinacidiphila oryziradicis</name>
    <dbReference type="NCBI Taxonomy" id="2571141"/>
    <lineage>
        <taxon>Bacteria</taxon>
        <taxon>Bacillati</taxon>
        <taxon>Actinomycetota</taxon>
        <taxon>Actinomycetes</taxon>
        <taxon>Kitasatosporales</taxon>
        <taxon>Streptomycetaceae</taxon>
        <taxon>Actinacidiphila</taxon>
    </lineage>
</organism>
<proteinExistence type="predicted"/>
<feature type="region of interest" description="Disordered" evidence="5">
    <location>
        <begin position="554"/>
        <end position="573"/>
    </location>
</feature>
<feature type="transmembrane region" description="Helical" evidence="6">
    <location>
        <begin position="31"/>
        <end position="48"/>
    </location>
</feature>
<dbReference type="RefSeq" id="WP_136725909.1">
    <property type="nucleotide sequence ID" value="NZ_SUMC01000023.1"/>
</dbReference>
<evidence type="ECO:0000256" key="2">
    <source>
        <dbReference type="ARBA" id="ARBA00022692"/>
    </source>
</evidence>
<dbReference type="GO" id="GO:0016020">
    <property type="term" value="C:membrane"/>
    <property type="evidence" value="ECO:0007669"/>
    <property type="project" value="UniProtKB-SubCell"/>
</dbReference>